<gene>
    <name evidence="3" type="ORF">PSEUBRA_SCAF3g03947</name>
</gene>
<evidence type="ECO:0000256" key="1">
    <source>
        <dbReference type="PIRSR" id="PIRSR605301-1"/>
    </source>
</evidence>
<dbReference type="Pfam" id="PF03637">
    <property type="entry name" value="Mob1_phocein"/>
    <property type="match status" value="1"/>
</dbReference>
<dbReference type="Proteomes" id="UP000019377">
    <property type="component" value="Unassembled WGS sequence"/>
</dbReference>
<reference evidence="4" key="1">
    <citation type="journal article" date="2013" name="Genome Announc.">
        <title>Draft genome sequence of Pseudozyma brasiliensis sp. nov. strain GHG001, a high producer of endo-1,4-xylanase isolated from an insect pest of sugarcane.</title>
        <authorList>
            <person name="Oliveira J.V.D.C."/>
            <person name="dos Santos R.A.C."/>
            <person name="Borges T.A."/>
            <person name="Riano-Pachon D.M."/>
            <person name="Goldman G.H."/>
        </authorList>
    </citation>
    <scope>NUCLEOTIDE SEQUENCE [LARGE SCALE GENOMIC DNA]</scope>
    <source>
        <strain evidence="4">GHG001</strain>
    </source>
</reference>
<dbReference type="Gene3D" id="1.20.140.30">
    <property type="entry name" value="MOB kinase activator"/>
    <property type="match status" value="1"/>
</dbReference>
<proteinExistence type="predicted"/>
<feature type="region of interest" description="Disordered" evidence="2">
    <location>
        <begin position="1"/>
        <end position="31"/>
    </location>
</feature>
<dbReference type="SUPFAM" id="SSF101152">
    <property type="entry name" value="Mob1/phocein"/>
    <property type="match status" value="1"/>
</dbReference>
<organism evidence="3 4">
    <name type="scientific">Kalmanozyma brasiliensis (strain GHG001)</name>
    <name type="common">Yeast</name>
    <name type="synonym">Pseudozyma brasiliensis</name>
    <dbReference type="NCBI Taxonomy" id="1365824"/>
    <lineage>
        <taxon>Eukaryota</taxon>
        <taxon>Fungi</taxon>
        <taxon>Dikarya</taxon>
        <taxon>Basidiomycota</taxon>
        <taxon>Ustilaginomycotina</taxon>
        <taxon>Ustilaginomycetes</taxon>
        <taxon>Ustilaginales</taxon>
        <taxon>Ustilaginaceae</taxon>
        <taxon>Kalmanozyma</taxon>
    </lineage>
</organism>
<name>V5EVX3_KALBG</name>
<keyword evidence="4" id="KW-1185">Reference proteome</keyword>
<dbReference type="HOGENOM" id="CLU_1421966_0_0_1"/>
<accession>V5EVX3</accession>
<dbReference type="STRING" id="1365824.V5EVX3"/>
<evidence type="ECO:0000313" key="3">
    <source>
        <dbReference type="EMBL" id="EST06429.1"/>
    </source>
</evidence>
<dbReference type="eggNOG" id="KOG1852">
    <property type="taxonomic scope" value="Eukaryota"/>
</dbReference>
<dbReference type="InterPro" id="IPR036703">
    <property type="entry name" value="MOB_kinase_act_sf"/>
</dbReference>
<sequence>MSITDSAPSSAPLGKPAKAPQRNPNRIRRGQKLDEILSLSELRLNEFASSSSESTFDPSSSSTPSAGSSPFQLQEYLSLLVRRDPHAVETITSLPSETDISIDDSPFQNVDTDIWVYEQLRRLVLDLTTPWLTALQTDCSKHLKPTTCAAMNAGDWMYLCASHGEEKQCCAIDYMVHTLDVCGISDPSHVG</sequence>
<dbReference type="EMBL" id="KI545873">
    <property type="protein sequence ID" value="EST06429.1"/>
    <property type="molecule type" value="Genomic_DNA"/>
</dbReference>
<dbReference type="AlphaFoldDB" id="V5EVX3"/>
<keyword evidence="1" id="KW-0479">Metal-binding</keyword>
<dbReference type="InterPro" id="IPR005301">
    <property type="entry name" value="MOB_kinase_act_fam"/>
</dbReference>
<dbReference type="PANTHER" id="PTHR22599">
    <property type="entry name" value="MPS ONE BINDER KINASE ACTIVATOR-LIKE MOB"/>
    <property type="match status" value="1"/>
</dbReference>
<feature type="binding site" evidence="1">
    <location>
        <position position="139"/>
    </location>
    <ligand>
        <name>Zn(2+)</name>
        <dbReference type="ChEBI" id="CHEBI:29105"/>
    </ligand>
</feature>
<evidence type="ECO:0000313" key="4">
    <source>
        <dbReference type="Proteomes" id="UP000019377"/>
    </source>
</evidence>
<dbReference type="OrthoDB" id="10262609at2759"/>
<keyword evidence="1" id="KW-0862">Zinc</keyword>
<evidence type="ECO:0000256" key="2">
    <source>
        <dbReference type="SAM" id="MobiDB-lite"/>
    </source>
</evidence>
<feature type="region of interest" description="Disordered" evidence="2">
    <location>
        <begin position="49"/>
        <end position="69"/>
    </location>
</feature>
<protein>
    <submittedName>
        <fullName evidence="3">Uncharacterized protein</fullName>
    </submittedName>
</protein>
<feature type="binding site" evidence="1">
    <location>
        <position position="148"/>
    </location>
    <ligand>
        <name>Zn(2+)</name>
        <dbReference type="ChEBI" id="CHEBI:29105"/>
    </ligand>
</feature>